<evidence type="ECO:0000256" key="1">
    <source>
        <dbReference type="ARBA" id="ARBA00022723"/>
    </source>
</evidence>
<dbReference type="Gene3D" id="3.30.160.60">
    <property type="entry name" value="Classic Zinc Finger"/>
    <property type="match status" value="1"/>
</dbReference>
<protein>
    <recommendedName>
        <fullName evidence="6">B box-type domain-containing protein</fullName>
    </recommendedName>
</protein>
<evidence type="ECO:0000256" key="3">
    <source>
        <dbReference type="ARBA" id="ARBA00022833"/>
    </source>
</evidence>
<organism evidence="7 8">
    <name type="scientific">Mytilus coruscus</name>
    <name type="common">Sea mussel</name>
    <dbReference type="NCBI Taxonomy" id="42192"/>
    <lineage>
        <taxon>Eukaryota</taxon>
        <taxon>Metazoa</taxon>
        <taxon>Spiralia</taxon>
        <taxon>Lophotrochozoa</taxon>
        <taxon>Mollusca</taxon>
        <taxon>Bivalvia</taxon>
        <taxon>Autobranchia</taxon>
        <taxon>Pteriomorphia</taxon>
        <taxon>Mytilida</taxon>
        <taxon>Mytiloidea</taxon>
        <taxon>Mytilidae</taxon>
        <taxon>Mytilinae</taxon>
        <taxon>Mytilus</taxon>
    </lineage>
</organism>
<dbReference type="InterPro" id="IPR000315">
    <property type="entry name" value="Znf_B-box"/>
</dbReference>
<evidence type="ECO:0000313" key="7">
    <source>
        <dbReference type="EMBL" id="CAC5393189.1"/>
    </source>
</evidence>
<dbReference type="SUPFAM" id="SSF57845">
    <property type="entry name" value="B-box zinc-binding domain"/>
    <property type="match status" value="1"/>
</dbReference>
<keyword evidence="3" id="KW-0862">Zinc</keyword>
<dbReference type="Gene3D" id="2.120.10.30">
    <property type="entry name" value="TolB, C-terminal domain"/>
    <property type="match status" value="1"/>
</dbReference>
<evidence type="ECO:0000313" key="8">
    <source>
        <dbReference type="Proteomes" id="UP000507470"/>
    </source>
</evidence>
<keyword evidence="5" id="KW-0175">Coiled coil</keyword>
<dbReference type="SUPFAM" id="SSF63829">
    <property type="entry name" value="Calcium-dependent phosphotriesterase"/>
    <property type="match status" value="1"/>
</dbReference>
<dbReference type="PANTHER" id="PTHR25462:SF296">
    <property type="entry name" value="MEIOTIC P26, ISOFORM F"/>
    <property type="match status" value="1"/>
</dbReference>
<dbReference type="PROSITE" id="PS50119">
    <property type="entry name" value="ZF_BBOX"/>
    <property type="match status" value="2"/>
</dbReference>
<dbReference type="Proteomes" id="UP000507470">
    <property type="component" value="Unassembled WGS sequence"/>
</dbReference>
<reference evidence="7 8" key="1">
    <citation type="submission" date="2020-06" db="EMBL/GenBank/DDBJ databases">
        <authorList>
            <person name="Li R."/>
            <person name="Bekaert M."/>
        </authorList>
    </citation>
    <scope>NUCLEOTIDE SEQUENCE [LARGE SCALE GENOMIC DNA]</scope>
    <source>
        <strain evidence="8">wild</strain>
    </source>
</reference>
<keyword evidence="2 4" id="KW-0863">Zinc-finger</keyword>
<sequence length="572" mass="65011">MASNDEGGAQVIKTCDLCERDTDIRYKCMDCNKFLCERCKGIHKNVPTLSLHDICDLKSELLCPVNTKVRMDNIPCNYHKKFQCMFCKDCEVLVCSECISNLHQKHCLESLEKTCEEKLSKLERYKAEIGKDVVSLQKSYSDLAIAKTKWENSLDDIRSKINDKEDELKEAVTKNASKLRDDLTEKRRDGIEYILIKQKRFKEMEHKLNSKLEILKTMQSSARGEIFAFEQQVMNYPTSGISENVILRKEIKYLERSTSEETVSALFGSMYVLDVPYTMDITIDRSLTTNFSNIENLVVSDGETAWVSTFENNEASVQKMHLTEMFGTLKQLTVHAFDMAFTENNDLLISIQSTSEIMRVSFNCELESLLDVSPLIVKAIHVTKNGDFYVGVRESGDPFELTESSCRKILVYKSSDGKQSSLTSNVSYEYDQSKQRLFTSPCRITTISDGDVIIVGDWITHIEGRLVVLNRNGDLEWIYNGNSKINSDKSKFRPYDIVSSPEGYIVVADKNNHALHLLNGAGELIACKLLDEIGITLPKSLCFDFWGYLWIGCSTFTEDKSGAKIYAVKLSI</sequence>
<accession>A0A6J8CD91</accession>
<evidence type="ECO:0000259" key="6">
    <source>
        <dbReference type="PROSITE" id="PS50119"/>
    </source>
</evidence>
<feature type="domain" description="B box-type" evidence="6">
    <location>
        <begin position="71"/>
        <end position="111"/>
    </location>
</feature>
<feature type="coiled-coil region" evidence="5">
    <location>
        <begin position="108"/>
        <end position="189"/>
    </location>
</feature>
<dbReference type="InterPro" id="IPR043145">
    <property type="entry name" value="Znf_ZZ_sf"/>
</dbReference>
<evidence type="ECO:0000256" key="2">
    <source>
        <dbReference type="ARBA" id="ARBA00022771"/>
    </source>
</evidence>
<dbReference type="GO" id="GO:0008270">
    <property type="term" value="F:zinc ion binding"/>
    <property type="evidence" value="ECO:0007669"/>
    <property type="project" value="UniProtKB-KW"/>
</dbReference>
<evidence type="ECO:0000256" key="4">
    <source>
        <dbReference type="PROSITE-ProRule" id="PRU00024"/>
    </source>
</evidence>
<dbReference type="CDD" id="cd19756">
    <property type="entry name" value="Bbox2"/>
    <property type="match status" value="1"/>
</dbReference>
<dbReference type="OrthoDB" id="10040059at2759"/>
<proteinExistence type="predicted"/>
<feature type="domain" description="B box-type" evidence="6">
    <location>
        <begin position="10"/>
        <end position="57"/>
    </location>
</feature>
<dbReference type="EMBL" id="CACVKT020005120">
    <property type="protein sequence ID" value="CAC5393189.1"/>
    <property type="molecule type" value="Genomic_DNA"/>
</dbReference>
<dbReference type="AlphaFoldDB" id="A0A6J8CD91"/>
<keyword evidence="8" id="KW-1185">Reference proteome</keyword>
<dbReference type="InterPro" id="IPR047153">
    <property type="entry name" value="TRIM45/56/19-like"/>
</dbReference>
<evidence type="ECO:0000256" key="5">
    <source>
        <dbReference type="SAM" id="Coils"/>
    </source>
</evidence>
<keyword evidence="1" id="KW-0479">Metal-binding</keyword>
<dbReference type="Gene3D" id="3.30.60.90">
    <property type="match status" value="1"/>
</dbReference>
<name>A0A6J8CD91_MYTCO</name>
<gene>
    <name evidence="7" type="ORF">MCOR_28069</name>
</gene>
<dbReference type="InterPro" id="IPR011042">
    <property type="entry name" value="6-blade_b-propeller_TolB-like"/>
</dbReference>
<dbReference type="PANTHER" id="PTHR25462">
    <property type="entry name" value="BONUS, ISOFORM C-RELATED"/>
    <property type="match status" value="1"/>
</dbReference>